<dbReference type="GO" id="GO:0005829">
    <property type="term" value="C:cytosol"/>
    <property type="evidence" value="ECO:0007669"/>
    <property type="project" value="TreeGrafter"/>
</dbReference>
<accession>A0AAU9D9R5</accession>
<dbReference type="EMBL" id="AP026802">
    <property type="protein sequence ID" value="BDR58240.1"/>
    <property type="molecule type" value="Genomic_DNA"/>
</dbReference>
<evidence type="ECO:0000256" key="1">
    <source>
        <dbReference type="ARBA" id="ARBA00022801"/>
    </source>
</evidence>
<evidence type="ECO:0000313" key="5">
    <source>
        <dbReference type="Proteomes" id="UP001321861"/>
    </source>
</evidence>
<feature type="binding site" evidence="3">
    <location>
        <position position="59"/>
    </location>
    <ligand>
        <name>substrate</name>
    </ligand>
</feature>
<dbReference type="GO" id="GO:0045820">
    <property type="term" value="P:negative regulation of glycolytic process"/>
    <property type="evidence" value="ECO:0007669"/>
    <property type="project" value="TreeGrafter"/>
</dbReference>
<keyword evidence="5" id="KW-1185">Reference proteome</keyword>
<organism evidence="4 5">
    <name type="scientific">Xylocopilactobacillus apicola</name>
    <dbReference type="NCBI Taxonomy" id="2932184"/>
    <lineage>
        <taxon>Bacteria</taxon>
        <taxon>Bacillati</taxon>
        <taxon>Bacillota</taxon>
        <taxon>Bacilli</taxon>
        <taxon>Lactobacillales</taxon>
        <taxon>Lactobacillaceae</taxon>
        <taxon>Xylocopilactobacillus</taxon>
    </lineage>
</organism>
<proteinExistence type="predicted"/>
<evidence type="ECO:0000313" key="4">
    <source>
        <dbReference type="EMBL" id="BDR58240.1"/>
    </source>
</evidence>
<dbReference type="SUPFAM" id="SSF53254">
    <property type="entry name" value="Phosphoglycerate mutase-like"/>
    <property type="match status" value="1"/>
</dbReference>
<dbReference type="AlphaFoldDB" id="A0AAU9D9R5"/>
<dbReference type="GO" id="GO:0004331">
    <property type="term" value="F:fructose-2,6-bisphosphate 2-phosphatase activity"/>
    <property type="evidence" value="ECO:0007669"/>
    <property type="project" value="TreeGrafter"/>
</dbReference>
<dbReference type="InterPro" id="IPR029033">
    <property type="entry name" value="His_PPase_superfam"/>
</dbReference>
<dbReference type="InterPro" id="IPR051695">
    <property type="entry name" value="Phosphoglycerate_Mutase"/>
</dbReference>
<dbReference type="Pfam" id="PF00300">
    <property type="entry name" value="His_Phos_1"/>
    <property type="match status" value="1"/>
</dbReference>
<evidence type="ECO:0000256" key="3">
    <source>
        <dbReference type="PIRSR" id="PIRSR613078-2"/>
    </source>
</evidence>
<dbReference type="CDD" id="cd07067">
    <property type="entry name" value="HP_PGM_like"/>
    <property type="match status" value="1"/>
</dbReference>
<evidence type="ECO:0000256" key="2">
    <source>
        <dbReference type="PIRSR" id="PIRSR613078-1"/>
    </source>
</evidence>
<dbReference type="InterPro" id="IPR013078">
    <property type="entry name" value="His_Pase_superF_clade-1"/>
</dbReference>
<dbReference type="GO" id="GO:0043456">
    <property type="term" value="P:regulation of pentose-phosphate shunt"/>
    <property type="evidence" value="ECO:0007669"/>
    <property type="project" value="TreeGrafter"/>
</dbReference>
<protein>
    <submittedName>
        <fullName evidence="4">Phosphoglycerate mutase</fullName>
    </submittedName>
</protein>
<feature type="active site" description="Proton donor/acceptor" evidence="2">
    <location>
        <position position="85"/>
    </location>
</feature>
<dbReference type="SMART" id="SM00855">
    <property type="entry name" value="PGAM"/>
    <property type="match status" value="1"/>
</dbReference>
<feature type="binding site" evidence="3">
    <location>
        <begin position="8"/>
        <end position="15"/>
    </location>
    <ligand>
        <name>substrate</name>
    </ligand>
</feature>
<dbReference type="PANTHER" id="PTHR46517">
    <property type="entry name" value="FRUCTOSE-2,6-BISPHOSPHATASE TIGAR"/>
    <property type="match status" value="1"/>
</dbReference>
<dbReference type="KEGG" id="xap:XA3_06810"/>
<dbReference type="Gene3D" id="3.40.50.1240">
    <property type="entry name" value="Phosphoglycerate mutase-like"/>
    <property type="match status" value="1"/>
</dbReference>
<dbReference type="RefSeq" id="WP_317636156.1">
    <property type="nucleotide sequence ID" value="NZ_AP026802.1"/>
</dbReference>
<gene>
    <name evidence="4" type="ORF">XA3_06810</name>
</gene>
<dbReference type="Proteomes" id="UP001321861">
    <property type="component" value="Chromosome"/>
</dbReference>
<dbReference type="PANTHER" id="PTHR46517:SF1">
    <property type="entry name" value="FRUCTOSE-2,6-BISPHOSPHATASE TIGAR"/>
    <property type="match status" value="1"/>
</dbReference>
<sequence>MIELFLVRHGKTVWNQEHRLQGARGNSELLEENIHHIDALAARLKSEDFAAIYSSPLKRAFQTASRLAADLNYQKPIQIAEALREIDFGVIEGKRDEELKPEYQEQVKFFFNEPEKYDQTVLKGESYLQAAQRTKMFVMKLLEIYPDHSKIVLVSHGGILNVMINALLEIPLKDYRRHGGITNVSLTKVDVLDDGSAKLVTFNNTEHLENLEPTDTI</sequence>
<name>A0AAU9D9R5_9LACO</name>
<keyword evidence="1" id="KW-0378">Hydrolase</keyword>
<reference evidence="4 5" key="1">
    <citation type="journal article" date="2023" name="Microbiol. Spectr.">
        <title>Symbiosis of Carpenter Bees with Uncharacterized Lactic Acid Bacteria Showing NAD Auxotrophy.</title>
        <authorList>
            <person name="Kawasaki S."/>
            <person name="Ozawa K."/>
            <person name="Mori T."/>
            <person name="Yamamoto A."/>
            <person name="Ito M."/>
            <person name="Ohkuma M."/>
            <person name="Sakamoto M."/>
            <person name="Matsutani M."/>
        </authorList>
    </citation>
    <scope>NUCLEOTIDE SEQUENCE [LARGE SCALE GENOMIC DNA]</scope>
    <source>
        <strain evidence="4 5">XA3</strain>
    </source>
</reference>
<feature type="active site" description="Tele-phosphohistidine intermediate" evidence="2">
    <location>
        <position position="9"/>
    </location>
</feature>